<dbReference type="AlphaFoldDB" id="X1BUZ2"/>
<comment type="cofactor">
    <cofactor evidence="1">
        <name>Mg(2+)</name>
        <dbReference type="ChEBI" id="CHEBI:18420"/>
    </cofactor>
</comment>
<accession>X1BUZ2</accession>
<evidence type="ECO:0000256" key="1">
    <source>
        <dbReference type="ARBA" id="ARBA00001946"/>
    </source>
</evidence>
<comment type="caution">
    <text evidence="5">The sequence shown here is derived from an EMBL/GenBank/DDBJ whole genome shotgun (WGS) entry which is preliminary data.</text>
</comment>
<dbReference type="Gene3D" id="3.20.20.60">
    <property type="entry name" value="Phosphoenolpyruvate-binding domains"/>
    <property type="match status" value="2"/>
</dbReference>
<dbReference type="Pfam" id="PF03328">
    <property type="entry name" value="HpcH_HpaI"/>
    <property type="match status" value="2"/>
</dbReference>
<evidence type="ECO:0000259" key="4">
    <source>
        <dbReference type="Pfam" id="PF03328"/>
    </source>
</evidence>
<feature type="domain" description="HpcH/HpaI aldolase/citrate lyase" evidence="4">
    <location>
        <begin position="93"/>
        <end position="166"/>
    </location>
</feature>
<organism evidence="5">
    <name type="scientific">marine sediment metagenome</name>
    <dbReference type="NCBI Taxonomy" id="412755"/>
    <lineage>
        <taxon>unclassified sequences</taxon>
        <taxon>metagenomes</taxon>
        <taxon>ecological metagenomes</taxon>
    </lineage>
</organism>
<dbReference type="GO" id="GO:0006107">
    <property type="term" value="P:oxaloacetate metabolic process"/>
    <property type="evidence" value="ECO:0007669"/>
    <property type="project" value="TreeGrafter"/>
</dbReference>
<name>X1BUZ2_9ZZZZ</name>
<dbReference type="InterPro" id="IPR005000">
    <property type="entry name" value="Aldolase/citrate-lyase_domain"/>
</dbReference>
<feature type="domain" description="HpcH/HpaI aldolase/citrate lyase" evidence="4">
    <location>
        <begin position="2"/>
        <end position="88"/>
    </location>
</feature>
<evidence type="ECO:0000256" key="3">
    <source>
        <dbReference type="ARBA" id="ARBA00022842"/>
    </source>
</evidence>
<keyword evidence="2" id="KW-0479">Metal-binding</keyword>
<dbReference type="GO" id="GO:0000287">
    <property type="term" value="F:magnesium ion binding"/>
    <property type="evidence" value="ECO:0007669"/>
    <property type="project" value="TreeGrafter"/>
</dbReference>
<gene>
    <name evidence="5" type="ORF">S01H4_22521</name>
</gene>
<keyword evidence="3" id="KW-0460">Magnesium</keyword>
<dbReference type="InterPro" id="IPR040442">
    <property type="entry name" value="Pyrv_kinase-like_dom_sf"/>
</dbReference>
<dbReference type="PANTHER" id="PTHR32308:SF0">
    <property type="entry name" value="HPCH_HPAI ALDOLASE_CITRATE LYASE DOMAIN-CONTAINING PROTEIN"/>
    <property type="match status" value="1"/>
</dbReference>
<dbReference type="PANTHER" id="PTHR32308">
    <property type="entry name" value="LYASE BETA SUBUNIT, PUTATIVE (AFU_ORTHOLOGUE AFUA_4G13030)-RELATED"/>
    <property type="match status" value="1"/>
</dbReference>
<dbReference type="EMBL" id="BART01010335">
    <property type="protein sequence ID" value="GAG87988.1"/>
    <property type="molecule type" value="Genomic_DNA"/>
</dbReference>
<sequence length="176" mass="19738">MRSLLFVPAHREDLIEKALKSEADALIFDLEDSCPEKFHAKGIENIKKYPTVFPWQKKFVRVRNSNDWYLTDYCDSIINPKTENILIPDNSFALIESARGIMYSGTIAECCKGLIFGNEDYLADTGCSDYSFARGMVVNAAKAAGVLAIDSVFVDIKDNTGFEAECDKAYIFFSSQ</sequence>
<proteinExistence type="predicted"/>
<dbReference type="SUPFAM" id="SSF51621">
    <property type="entry name" value="Phosphoenolpyruvate/pyruvate domain"/>
    <property type="match status" value="1"/>
</dbReference>
<dbReference type="GO" id="GO:0003824">
    <property type="term" value="F:catalytic activity"/>
    <property type="evidence" value="ECO:0007669"/>
    <property type="project" value="InterPro"/>
</dbReference>
<evidence type="ECO:0000256" key="2">
    <source>
        <dbReference type="ARBA" id="ARBA00022723"/>
    </source>
</evidence>
<dbReference type="InterPro" id="IPR015813">
    <property type="entry name" value="Pyrv/PenolPyrv_kinase-like_dom"/>
</dbReference>
<evidence type="ECO:0000313" key="5">
    <source>
        <dbReference type="EMBL" id="GAG87988.1"/>
    </source>
</evidence>
<reference evidence="5" key="1">
    <citation type="journal article" date="2014" name="Front. Microbiol.">
        <title>High frequency of phylogenetically diverse reductive dehalogenase-homologous genes in deep subseafloor sedimentary metagenomes.</title>
        <authorList>
            <person name="Kawai M."/>
            <person name="Futagami T."/>
            <person name="Toyoda A."/>
            <person name="Takaki Y."/>
            <person name="Nishi S."/>
            <person name="Hori S."/>
            <person name="Arai W."/>
            <person name="Tsubouchi T."/>
            <person name="Morono Y."/>
            <person name="Uchiyama I."/>
            <person name="Ito T."/>
            <person name="Fujiyama A."/>
            <person name="Inagaki F."/>
            <person name="Takami H."/>
        </authorList>
    </citation>
    <scope>NUCLEOTIDE SEQUENCE</scope>
    <source>
        <strain evidence="5">Expedition CK06-06</strain>
    </source>
</reference>
<protein>
    <recommendedName>
        <fullName evidence="4">HpcH/HpaI aldolase/citrate lyase domain-containing protein</fullName>
    </recommendedName>
</protein>